<feature type="domain" description="Aminoglycoside phosphotransferase" evidence="1">
    <location>
        <begin position="22"/>
        <end position="248"/>
    </location>
</feature>
<dbReference type="PANTHER" id="PTHR41283:SF1">
    <property type="entry name" value="AMINOGLYCOSIDE PHOSPHOTRANSFERASE DOMAIN-CONTAINING PROTEIN"/>
    <property type="match status" value="1"/>
</dbReference>
<name>A0ABW3D4H2_9BACL</name>
<reference evidence="3" key="1">
    <citation type="journal article" date="2019" name="Int. J. Syst. Evol. Microbiol.">
        <title>The Global Catalogue of Microorganisms (GCM) 10K type strain sequencing project: providing services to taxonomists for standard genome sequencing and annotation.</title>
        <authorList>
            <consortium name="The Broad Institute Genomics Platform"/>
            <consortium name="The Broad Institute Genome Sequencing Center for Infectious Disease"/>
            <person name="Wu L."/>
            <person name="Ma J."/>
        </authorList>
    </citation>
    <scope>NUCLEOTIDE SEQUENCE [LARGE SCALE GENOMIC DNA]</scope>
    <source>
        <strain evidence="3">CCUG 57263</strain>
    </source>
</reference>
<evidence type="ECO:0000259" key="1">
    <source>
        <dbReference type="Pfam" id="PF01636"/>
    </source>
</evidence>
<dbReference type="InterPro" id="IPR002575">
    <property type="entry name" value="Aminoglycoside_PTrfase"/>
</dbReference>
<dbReference type="SUPFAM" id="SSF56112">
    <property type="entry name" value="Protein kinase-like (PK-like)"/>
    <property type="match status" value="1"/>
</dbReference>
<organism evidence="2 3">
    <name type="scientific">Paenibacillus residui</name>
    <dbReference type="NCBI Taxonomy" id="629724"/>
    <lineage>
        <taxon>Bacteria</taxon>
        <taxon>Bacillati</taxon>
        <taxon>Bacillota</taxon>
        <taxon>Bacilli</taxon>
        <taxon>Bacillales</taxon>
        <taxon>Paenibacillaceae</taxon>
        <taxon>Paenibacillus</taxon>
    </lineage>
</organism>
<dbReference type="InterPro" id="IPR011009">
    <property type="entry name" value="Kinase-like_dom_sf"/>
</dbReference>
<keyword evidence="2" id="KW-0808">Transferase</keyword>
<dbReference type="RefSeq" id="WP_379286249.1">
    <property type="nucleotide sequence ID" value="NZ_JBHTIU010000012.1"/>
</dbReference>
<proteinExistence type="predicted"/>
<dbReference type="Gene3D" id="3.90.1200.10">
    <property type="match status" value="1"/>
</dbReference>
<protein>
    <submittedName>
        <fullName evidence="2">Aminoglycoside phosphotransferase family protein</fullName>
        <ecNumber evidence="2">2.7.1.-</ecNumber>
    </submittedName>
</protein>
<evidence type="ECO:0000313" key="3">
    <source>
        <dbReference type="Proteomes" id="UP001597120"/>
    </source>
</evidence>
<dbReference type="EC" id="2.7.1.-" evidence="2"/>
<sequence length="306" mass="36025">MDDQALSRLGRYIPYLTGDHKLVRIHKGYSNDEKYRVSHPDGRRYLLRMFDLKHWNSKKSEFNVLQKMEKYNVKCSRPVDFGAVEPLDKGYMLLSYIEGEDAEEHIGALSEQAQYAIGKEAGEELLRMHQYTASAEVPGWFERKYKKHRQYIEQYQACGYKLREAPRIGSFIDDYIHLMKQRPNLFQHDDFHVGNLIIKDEKLAGIIDFNRYDWGDPIHEFLKTGLFSSEVSVPFAIGQIVGYHKGSHPDELFWKLYSLYLAMSIFSSIVWILRVKPEELDQMLEKLHRVIEDHHGFEEVKPGWYA</sequence>
<dbReference type="GO" id="GO:0016740">
    <property type="term" value="F:transferase activity"/>
    <property type="evidence" value="ECO:0007669"/>
    <property type="project" value="UniProtKB-KW"/>
</dbReference>
<gene>
    <name evidence="2" type="ORF">ACFQ03_04065</name>
</gene>
<dbReference type="Proteomes" id="UP001597120">
    <property type="component" value="Unassembled WGS sequence"/>
</dbReference>
<comment type="caution">
    <text evidence="2">The sequence shown here is derived from an EMBL/GenBank/DDBJ whole genome shotgun (WGS) entry which is preliminary data.</text>
</comment>
<dbReference type="PANTHER" id="PTHR41283">
    <property type="entry name" value="AMINOGLYCOSIDE PHOSPHOTRANSFERASE"/>
    <property type="match status" value="1"/>
</dbReference>
<dbReference type="Pfam" id="PF01636">
    <property type="entry name" value="APH"/>
    <property type="match status" value="1"/>
</dbReference>
<keyword evidence="3" id="KW-1185">Reference proteome</keyword>
<evidence type="ECO:0000313" key="2">
    <source>
        <dbReference type="EMBL" id="MFD0868312.1"/>
    </source>
</evidence>
<dbReference type="EMBL" id="JBHTIU010000012">
    <property type="protein sequence ID" value="MFD0868312.1"/>
    <property type="molecule type" value="Genomic_DNA"/>
</dbReference>
<accession>A0ABW3D4H2</accession>